<dbReference type="CDD" id="cd01951">
    <property type="entry name" value="lectin_L-type"/>
    <property type="match status" value="1"/>
</dbReference>
<reference evidence="3 4" key="1">
    <citation type="submission" date="2020-03" db="EMBL/GenBank/DDBJ databases">
        <title>Soil Listeria distribution.</title>
        <authorList>
            <person name="Liao J."/>
            <person name="Wiedmann M."/>
        </authorList>
    </citation>
    <scope>NUCLEOTIDE SEQUENCE [LARGE SCALE GENOMIC DNA]</scope>
    <source>
        <strain evidence="2 4">FSL L7-1299</strain>
        <strain evidence="1 3">FSL L7-1658</strain>
    </source>
</reference>
<name>A0A841YTM3_9LIST</name>
<dbReference type="EMBL" id="JAARSH010000016">
    <property type="protein sequence ID" value="MBC1617896.1"/>
    <property type="molecule type" value="Genomic_DNA"/>
</dbReference>
<dbReference type="RefSeq" id="WP_185406860.1">
    <property type="nucleotide sequence ID" value="NZ_JAARPT010000013.1"/>
</dbReference>
<dbReference type="InterPro" id="IPR013320">
    <property type="entry name" value="ConA-like_dom_sf"/>
</dbReference>
<comment type="caution">
    <text evidence="1">The sequence shown here is derived from an EMBL/GenBank/DDBJ whole genome shotgun (WGS) entry which is preliminary data.</text>
</comment>
<evidence type="ECO:0000313" key="3">
    <source>
        <dbReference type="Proteomes" id="UP000544413"/>
    </source>
</evidence>
<dbReference type="Proteomes" id="UP000544413">
    <property type="component" value="Unassembled WGS sequence"/>
</dbReference>
<dbReference type="Pfam" id="PF18483">
    <property type="entry name" value="Lectin_L-type_dom"/>
    <property type="match status" value="1"/>
</dbReference>
<evidence type="ECO:0000313" key="4">
    <source>
        <dbReference type="Proteomes" id="UP000574104"/>
    </source>
</evidence>
<dbReference type="SUPFAM" id="SSF49899">
    <property type="entry name" value="Concanavalin A-like lectins/glucanases"/>
    <property type="match status" value="1"/>
</dbReference>
<organism evidence="1 3">
    <name type="scientific">Listeria booriae</name>
    <dbReference type="NCBI Taxonomy" id="1552123"/>
    <lineage>
        <taxon>Bacteria</taxon>
        <taxon>Bacillati</taxon>
        <taxon>Bacillota</taxon>
        <taxon>Bacilli</taxon>
        <taxon>Bacillales</taxon>
        <taxon>Listeriaceae</taxon>
        <taxon>Listeria</taxon>
    </lineage>
</organism>
<dbReference type="Proteomes" id="UP000574104">
    <property type="component" value="Unassembled WGS sequence"/>
</dbReference>
<dbReference type="AlphaFoldDB" id="A0A841YTM3"/>
<accession>A0A841YTM3</accession>
<dbReference type="Gene3D" id="2.60.120.200">
    <property type="match status" value="1"/>
</dbReference>
<evidence type="ECO:0008006" key="5">
    <source>
        <dbReference type="Google" id="ProtNLM"/>
    </source>
</evidence>
<proteinExistence type="predicted"/>
<sequence>MKNKIMKGTLFLLLFYLICPILLEVEAAIETPPKHLRDLSDIFETPLVNGNLAHITNGTVQVTNGNPNQVGAVWSTDKNLMDFKKDFHMSSYVNLGDRRGNSADGIMFVIQANTGTQRWFTTSGASLGALADNNTGVPVIGSAIPNSFGIEFDLYGNKSNADGYFDNQVGNPATYNQHIAQVWPGDPNFYDDGGTWYWRVIRHQNPINRVLADGLWIKLAVDWDVEKQQLSYQIDDGVPHVVDAAIFKRNVLDISSTAYWGFTGSTGPTYTAQQQVIFDEVPGLVNAEAKTYIKSNSRSKFLDNNSTVFSTEELHFSHEVIYHEGKQTWKDIEVTIEGLSEMTIKPNSIKLIPWYDDVEGSSISIDESAYREGSITISDNIMPDLDVAGINPSKVIIEYDGILPSESGSEQLSVQANYTGSNAMIDADSFDLYVSNNIQPTVNVAQEENEVNIPDTESRILFSGDWQNPTGGQIELAYYLDEQLIGSNSGIDSSDGEGSWSFEWLDFENISYGEHIFKVVITNQLGQTNVSSLPFFKFNSPTLTGVSIPHNQNIFEKGEKIPFQIMWKDNDSESIQFYCQIDDDIVIPLGQADNIAMGEEHTHFHEIITENMSLGRHLFTFFGIDSDGNKSNEIFSYVTIVGKVQFSTRPSNFEMESGVVSTPGEMKVTTLGEIGITDSREPGSNWSVTAQLNADESDTRYHKNFINEDGIEAPDDFLVYKNDKNSRIPINTTSAIVMTQKTFNASEVFVNQDGEAGFYINTKSWMYRGIYTASISWTIVDAP</sequence>
<dbReference type="EMBL" id="JAARPT010000013">
    <property type="protein sequence ID" value="MBC1403148.1"/>
    <property type="molecule type" value="Genomic_DNA"/>
</dbReference>
<evidence type="ECO:0000313" key="2">
    <source>
        <dbReference type="EMBL" id="MBC1617896.1"/>
    </source>
</evidence>
<evidence type="ECO:0000313" key="1">
    <source>
        <dbReference type="EMBL" id="MBC1403148.1"/>
    </source>
</evidence>
<dbReference type="InterPro" id="IPR056573">
    <property type="entry name" value="Lectin_L-type_dom"/>
</dbReference>
<protein>
    <recommendedName>
        <fullName evidence="5">Legume lectin domain-containing protein</fullName>
    </recommendedName>
</protein>
<gene>
    <name evidence="1" type="ORF">HB836_16265</name>
    <name evidence="2" type="ORF">HB904_17090</name>
</gene>